<keyword evidence="3" id="KW-1133">Transmembrane helix</keyword>
<dbReference type="AlphaFoldDB" id="A0A815V6F1"/>
<feature type="non-terminal residue" evidence="6">
    <location>
        <position position="1"/>
    </location>
</feature>
<keyword evidence="4" id="KW-0472">Membrane</keyword>
<organism evidence="6 7">
    <name type="scientific">Rotaria sordida</name>
    <dbReference type="NCBI Taxonomy" id="392033"/>
    <lineage>
        <taxon>Eukaryota</taxon>
        <taxon>Metazoa</taxon>
        <taxon>Spiralia</taxon>
        <taxon>Gnathifera</taxon>
        <taxon>Rotifera</taxon>
        <taxon>Eurotatoria</taxon>
        <taxon>Bdelloidea</taxon>
        <taxon>Philodinida</taxon>
        <taxon>Philodinidae</taxon>
        <taxon>Rotaria</taxon>
    </lineage>
</organism>
<evidence type="ECO:0000256" key="4">
    <source>
        <dbReference type="ARBA" id="ARBA00023136"/>
    </source>
</evidence>
<dbReference type="GO" id="GO:0020037">
    <property type="term" value="F:heme binding"/>
    <property type="evidence" value="ECO:0007669"/>
    <property type="project" value="TreeGrafter"/>
</dbReference>
<comment type="caution">
    <text evidence="6">The sequence shown here is derived from an EMBL/GenBank/DDBJ whole genome shotgun (WGS) entry which is preliminary data.</text>
</comment>
<dbReference type="Proteomes" id="UP000663882">
    <property type="component" value="Unassembled WGS sequence"/>
</dbReference>
<name>A0A815V6F1_9BILA</name>
<evidence type="ECO:0000256" key="3">
    <source>
        <dbReference type="ARBA" id="ARBA00022989"/>
    </source>
</evidence>
<evidence type="ECO:0000313" key="6">
    <source>
        <dbReference type="EMBL" id="CAF1526624.1"/>
    </source>
</evidence>
<comment type="subcellular location">
    <subcellularLocation>
        <location evidence="1">Membrane</location>
        <topology evidence="1">Multi-pass membrane protein</topology>
    </subcellularLocation>
</comment>
<dbReference type="InterPro" id="IPR039421">
    <property type="entry name" value="Type_1_exporter"/>
</dbReference>
<sequence length="83" mass="9248">NMLDLLDIKPDVQDSPLAKDIVINNGMIEFDDVCFHYQPERPILKNISFNILPGQTLAIVGPSGAGKSTIVRLLFRFYDIQSG</sequence>
<dbReference type="Gene3D" id="3.40.50.300">
    <property type="entry name" value="P-loop containing nucleotide triphosphate hydrolases"/>
    <property type="match status" value="1"/>
</dbReference>
<dbReference type="GO" id="GO:0015439">
    <property type="term" value="F:ABC-type heme transporter activity"/>
    <property type="evidence" value="ECO:0007669"/>
    <property type="project" value="TreeGrafter"/>
</dbReference>
<reference evidence="6" key="1">
    <citation type="submission" date="2021-02" db="EMBL/GenBank/DDBJ databases">
        <authorList>
            <person name="Nowell W R."/>
        </authorList>
    </citation>
    <scope>NUCLEOTIDE SEQUENCE</scope>
</reference>
<evidence type="ECO:0000256" key="1">
    <source>
        <dbReference type="ARBA" id="ARBA00004141"/>
    </source>
</evidence>
<evidence type="ECO:0000313" key="7">
    <source>
        <dbReference type="Proteomes" id="UP000663882"/>
    </source>
</evidence>
<feature type="domain" description="ABC transporter" evidence="5">
    <location>
        <begin position="44"/>
        <end position="83"/>
    </location>
</feature>
<evidence type="ECO:0000259" key="5">
    <source>
        <dbReference type="Pfam" id="PF00005"/>
    </source>
</evidence>
<dbReference type="PANTHER" id="PTHR24221:SF654">
    <property type="entry name" value="ATP-BINDING CASSETTE SUB-FAMILY B MEMBER 6"/>
    <property type="match status" value="1"/>
</dbReference>
<dbReference type="PANTHER" id="PTHR24221">
    <property type="entry name" value="ATP-BINDING CASSETTE SUB-FAMILY B"/>
    <property type="match status" value="1"/>
</dbReference>
<dbReference type="GO" id="GO:0016887">
    <property type="term" value="F:ATP hydrolysis activity"/>
    <property type="evidence" value="ECO:0007669"/>
    <property type="project" value="InterPro"/>
</dbReference>
<dbReference type="GO" id="GO:0005774">
    <property type="term" value="C:vacuolar membrane"/>
    <property type="evidence" value="ECO:0007669"/>
    <property type="project" value="TreeGrafter"/>
</dbReference>
<dbReference type="Pfam" id="PF00005">
    <property type="entry name" value="ABC_tran"/>
    <property type="match status" value="1"/>
</dbReference>
<dbReference type="InterPro" id="IPR036640">
    <property type="entry name" value="ABC1_TM_sf"/>
</dbReference>
<dbReference type="InterPro" id="IPR027417">
    <property type="entry name" value="P-loop_NTPase"/>
</dbReference>
<protein>
    <recommendedName>
        <fullName evidence="5">ABC transporter domain-containing protein</fullName>
    </recommendedName>
</protein>
<dbReference type="InterPro" id="IPR003439">
    <property type="entry name" value="ABC_transporter-like_ATP-bd"/>
</dbReference>
<dbReference type="Gene3D" id="1.20.1560.10">
    <property type="entry name" value="ABC transporter type 1, transmembrane domain"/>
    <property type="match status" value="1"/>
</dbReference>
<dbReference type="OrthoDB" id="6500128at2759"/>
<keyword evidence="2" id="KW-0812">Transmembrane</keyword>
<gene>
    <name evidence="6" type="ORF">RFH988_LOCUS39401</name>
</gene>
<dbReference type="EMBL" id="CAJNOO010018175">
    <property type="protein sequence ID" value="CAF1526624.1"/>
    <property type="molecule type" value="Genomic_DNA"/>
</dbReference>
<proteinExistence type="predicted"/>
<feature type="non-terminal residue" evidence="6">
    <location>
        <position position="83"/>
    </location>
</feature>
<evidence type="ECO:0000256" key="2">
    <source>
        <dbReference type="ARBA" id="ARBA00022692"/>
    </source>
</evidence>
<accession>A0A815V6F1</accession>
<dbReference type="GO" id="GO:0005524">
    <property type="term" value="F:ATP binding"/>
    <property type="evidence" value="ECO:0007669"/>
    <property type="project" value="InterPro"/>
</dbReference>
<dbReference type="SUPFAM" id="SSF52540">
    <property type="entry name" value="P-loop containing nucleoside triphosphate hydrolases"/>
    <property type="match status" value="1"/>
</dbReference>